<feature type="domain" description="Uroporphyrinogen decarboxylase (URO-D)" evidence="1">
    <location>
        <begin position="126"/>
        <end position="313"/>
    </location>
</feature>
<sequence length="322" mass="36851">MTPKEKFIMALEGKQPPGRVPHFELVFFLTMEAFGKIHPSHRHFEQWGQMSETEKELHRVDTAEIYVQIARHYEHSAIFFQCADIWQERVNDDSLKIMDKIREISEDEYLLMIHGDRTWGLPEGNEMMEFVTKITEKPQQLKDEAQEMIDGALEKAVTFKKHGALDCFALCSDYCFNTGTFLSPEMFDEFVLPYLIQLVSGYREQGFYVIKHSDGNIMPILDRLVSASPHAIHSLDPQGGVDIAEVKELVGDKVCLIGNVNCGLMDTGTDEEVIESARYALKRGMPGGGYIFSTSNCVYTGMQLKRYELILDVWRKEGNYPD</sequence>
<dbReference type="EMBL" id="NJBN01000011">
    <property type="protein sequence ID" value="TKJ37911.1"/>
    <property type="molecule type" value="Genomic_DNA"/>
</dbReference>
<organism evidence="2 3">
    <name type="scientific">candidate division LCP-89 bacterium B3_LCP</name>
    <dbReference type="NCBI Taxonomy" id="2012998"/>
    <lineage>
        <taxon>Bacteria</taxon>
        <taxon>Pseudomonadati</taxon>
        <taxon>Bacteria division LCP-89</taxon>
    </lineage>
</organism>
<evidence type="ECO:0000313" key="2">
    <source>
        <dbReference type="EMBL" id="TKJ37911.1"/>
    </source>
</evidence>
<dbReference type="Proteomes" id="UP000319619">
    <property type="component" value="Unassembled WGS sequence"/>
</dbReference>
<dbReference type="AlphaFoldDB" id="A0A532USK6"/>
<dbReference type="Pfam" id="PF01208">
    <property type="entry name" value="URO-D"/>
    <property type="match status" value="1"/>
</dbReference>
<name>A0A532USK6_UNCL8</name>
<gene>
    <name evidence="2" type="ORF">CEE37_13180</name>
</gene>
<evidence type="ECO:0000313" key="3">
    <source>
        <dbReference type="Proteomes" id="UP000319619"/>
    </source>
</evidence>
<comment type="caution">
    <text evidence="2">The sequence shown here is derived from an EMBL/GenBank/DDBJ whole genome shotgun (WGS) entry which is preliminary data.</text>
</comment>
<proteinExistence type="predicted"/>
<dbReference type="PANTHER" id="PTHR47099">
    <property type="entry name" value="METHYLCOBAMIDE:COM METHYLTRANSFERASE MTBA"/>
    <property type="match status" value="1"/>
</dbReference>
<evidence type="ECO:0000259" key="1">
    <source>
        <dbReference type="Pfam" id="PF01208"/>
    </source>
</evidence>
<reference evidence="2 3" key="1">
    <citation type="submission" date="2017-06" db="EMBL/GenBank/DDBJ databases">
        <title>Novel microbial phyla capable of carbon fixation and sulfur reduction in deep-sea sediments.</title>
        <authorList>
            <person name="Huang J."/>
            <person name="Baker B."/>
            <person name="Wang Y."/>
        </authorList>
    </citation>
    <scope>NUCLEOTIDE SEQUENCE [LARGE SCALE GENOMIC DNA]</scope>
    <source>
        <strain evidence="2">B3_LCP</strain>
    </source>
</reference>
<dbReference type="InterPro" id="IPR052024">
    <property type="entry name" value="Methanogen_methyltrans"/>
</dbReference>
<protein>
    <recommendedName>
        <fullName evidence="1">Uroporphyrinogen decarboxylase (URO-D) domain-containing protein</fullName>
    </recommendedName>
</protein>
<dbReference type="GO" id="GO:0004853">
    <property type="term" value="F:uroporphyrinogen decarboxylase activity"/>
    <property type="evidence" value="ECO:0007669"/>
    <property type="project" value="InterPro"/>
</dbReference>
<dbReference type="InterPro" id="IPR000257">
    <property type="entry name" value="Uroporphyrinogen_deCOase"/>
</dbReference>
<accession>A0A532USK6</accession>
<dbReference type="Gene3D" id="3.20.20.210">
    <property type="match status" value="1"/>
</dbReference>
<dbReference type="GO" id="GO:0006779">
    <property type="term" value="P:porphyrin-containing compound biosynthetic process"/>
    <property type="evidence" value="ECO:0007669"/>
    <property type="project" value="InterPro"/>
</dbReference>
<dbReference type="InterPro" id="IPR038071">
    <property type="entry name" value="UROD/MetE-like_sf"/>
</dbReference>
<dbReference type="SUPFAM" id="SSF51726">
    <property type="entry name" value="UROD/MetE-like"/>
    <property type="match status" value="1"/>
</dbReference>
<dbReference type="PANTHER" id="PTHR47099:SF1">
    <property type="entry name" value="METHYLCOBAMIDE:COM METHYLTRANSFERASE MTBA"/>
    <property type="match status" value="1"/>
</dbReference>